<dbReference type="RefSeq" id="WP_169297231.1">
    <property type="nucleotide sequence ID" value="NZ_JABBNI010000014.1"/>
</dbReference>
<keyword evidence="7 8" id="KW-0472">Membrane</keyword>
<evidence type="ECO:0000313" key="9">
    <source>
        <dbReference type="EMBL" id="NMM62627.1"/>
    </source>
</evidence>
<keyword evidence="6 8" id="KW-1133">Transmembrane helix</keyword>
<name>A0A7Y0HNG3_9CLOT</name>
<evidence type="ECO:0000256" key="6">
    <source>
        <dbReference type="ARBA" id="ARBA00022989"/>
    </source>
</evidence>
<dbReference type="Proteomes" id="UP000537131">
    <property type="component" value="Unassembled WGS sequence"/>
</dbReference>
<keyword evidence="5 8" id="KW-0812">Transmembrane</keyword>
<gene>
    <name evidence="9" type="ORF">HBE96_07955</name>
</gene>
<keyword evidence="4" id="KW-0309">Germination</keyword>
<evidence type="ECO:0000256" key="4">
    <source>
        <dbReference type="ARBA" id="ARBA00022544"/>
    </source>
</evidence>
<feature type="transmembrane region" description="Helical" evidence="8">
    <location>
        <begin position="269"/>
        <end position="293"/>
    </location>
</feature>
<feature type="transmembrane region" description="Helical" evidence="8">
    <location>
        <begin position="334"/>
        <end position="356"/>
    </location>
</feature>
<protein>
    <submittedName>
        <fullName evidence="9">Endospore germination permease</fullName>
    </submittedName>
</protein>
<dbReference type="InterPro" id="IPR004761">
    <property type="entry name" value="Spore_GerAB"/>
</dbReference>
<evidence type="ECO:0000256" key="3">
    <source>
        <dbReference type="ARBA" id="ARBA00022448"/>
    </source>
</evidence>
<keyword evidence="10" id="KW-1185">Reference proteome</keyword>
<dbReference type="Gene3D" id="1.20.1740.10">
    <property type="entry name" value="Amino acid/polyamine transporter I"/>
    <property type="match status" value="1"/>
</dbReference>
<dbReference type="PANTHER" id="PTHR34975:SF2">
    <property type="entry name" value="SPORE GERMINATION PROTEIN A2"/>
    <property type="match status" value="1"/>
</dbReference>
<dbReference type="PANTHER" id="PTHR34975">
    <property type="entry name" value="SPORE GERMINATION PROTEIN A2"/>
    <property type="match status" value="1"/>
</dbReference>
<comment type="subcellular location">
    <subcellularLocation>
        <location evidence="1">Membrane</location>
        <topology evidence="1">Multi-pass membrane protein</topology>
    </subcellularLocation>
</comment>
<organism evidence="9 10">
    <name type="scientific">Clostridium muellerianum</name>
    <dbReference type="NCBI Taxonomy" id="2716538"/>
    <lineage>
        <taxon>Bacteria</taxon>
        <taxon>Bacillati</taxon>
        <taxon>Bacillota</taxon>
        <taxon>Clostridia</taxon>
        <taxon>Eubacteriales</taxon>
        <taxon>Clostridiaceae</taxon>
        <taxon>Clostridium</taxon>
    </lineage>
</organism>
<dbReference type="EMBL" id="JABBNI010000014">
    <property type="protein sequence ID" value="NMM62627.1"/>
    <property type="molecule type" value="Genomic_DNA"/>
</dbReference>
<dbReference type="AlphaFoldDB" id="A0A7Y0HNG3"/>
<evidence type="ECO:0000256" key="5">
    <source>
        <dbReference type="ARBA" id="ARBA00022692"/>
    </source>
</evidence>
<sequence length="365" mass="41170">MNIEKKNLLTPSEFTYILIGIVFGISAVSLPNSVTASAKQDGWISVIIGAVYPLYVALIAIYVSGKFPKENILVLSKKYLGNVIGNVLNFLFLLSFFIYLPSIISDGGIILKTYALPSISFLKIYSVLLIFVAYAANKGIKVLGKISSFSFLILLGILVPSIAILKQGSLLNVSPILGGGLLNILKSSKGSIYNYSCMEFIFLIYPFINDSSKIKSSVLKATGIVCALYTWITFISIYYMGTTIIQKTIWSFFTVIEGIKVEVINNLRYIFVFFWILIELKSIALFYYACIFILQDIKRIKNKELIYVIISVIIISITMVYYRDMLSRDKIDQYTTMVSTVYNLIYITFIAALVWIKKEDKNEKK</sequence>
<evidence type="ECO:0000256" key="2">
    <source>
        <dbReference type="ARBA" id="ARBA00007998"/>
    </source>
</evidence>
<reference evidence="9 10" key="1">
    <citation type="submission" date="2020-04" db="EMBL/GenBank/DDBJ databases">
        <authorList>
            <person name="Doyle D.A."/>
        </authorList>
    </citation>
    <scope>NUCLEOTIDE SEQUENCE [LARGE SCALE GENOMIC DNA]</scope>
    <source>
        <strain evidence="9 10">P21</strain>
    </source>
</reference>
<comment type="similarity">
    <text evidence="2">Belongs to the amino acid-polyamine-organocation (APC) superfamily. Spore germination protein (SGP) (TC 2.A.3.9) family.</text>
</comment>
<evidence type="ECO:0000256" key="8">
    <source>
        <dbReference type="SAM" id="Phobius"/>
    </source>
</evidence>
<feature type="transmembrane region" description="Helical" evidence="8">
    <location>
        <begin position="42"/>
        <end position="63"/>
    </location>
</feature>
<keyword evidence="3" id="KW-0813">Transport</keyword>
<accession>A0A7Y0HNG3</accession>
<feature type="transmembrane region" description="Helical" evidence="8">
    <location>
        <begin position="146"/>
        <end position="165"/>
    </location>
</feature>
<feature type="transmembrane region" description="Helical" evidence="8">
    <location>
        <begin position="221"/>
        <end position="241"/>
    </location>
</feature>
<evidence type="ECO:0000313" key="10">
    <source>
        <dbReference type="Proteomes" id="UP000537131"/>
    </source>
</evidence>
<evidence type="ECO:0000256" key="7">
    <source>
        <dbReference type="ARBA" id="ARBA00023136"/>
    </source>
</evidence>
<dbReference type="GO" id="GO:0009847">
    <property type="term" value="P:spore germination"/>
    <property type="evidence" value="ECO:0007669"/>
    <property type="project" value="InterPro"/>
</dbReference>
<feature type="transmembrane region" description="Helical" evidence="8">
    <location>
        <begin position="192"/>
        <end position="209"/>
    </location>
</feature>
<dbReference type="GO" id="GO:0016020">
    <property type="term" value="C:membrane"/>
    <property type="evidence" value="ECO:0007669"/>
    <property type="project" value="UniProtKB-SubCell"/>
</dbReference>
<dbReference type="Pfam" id="PF03845">
    <property type="entry name" value="Spore_permease"/>
    <property type="match status" value="1"/>
</dbReference>
<evidence type="ECO:0000256" key="1">
    <source>
        <dbReference type="ARBA" id="ARBA00004141"/>
    </source>
</evidence>
<proteinExistence type="inferred from homology"/>
<comment type="caution">
    <text evidence="9">The sequence shown here is derived from an EMBL/GenBank/DDBJ whole genome shotgun (WGS) entry which is preliminary data.</text>
</comment>
<feature type="transmembrane region" description="Helical" evidence="8">
    <location>
        <begin position="12"/>
        <end position="30"/>
    </location>
</feature>
<feature type="transmembrane region" description="Helical" evidence="8">
    <location>
        <begin position="114"/>
        <end position="134"/>
    </location>
</feature>
<reference evidence="9 10" key="2">
    <citation type="submission" date="2020-06" db="EMBL/GenBank/DDBJ databases">
        <title>Complete Genome Sequence of Clostridium muelleri sp. nov. P21T, an Acid-Alcohol Producing Acetogen Isolated from Old Hay.</title>
        <authorList>
            <person name="Duncan K.E."/>
            <person name="Tanner R.S."/>
        </authorList>
    </citation>
    <scope>NUCLEOTIDE SEQUENCE [LARGE SCALE GENOMIC DNA]</scope>
    <source>
        <strain evidence="9 10">P21</strain>
    </source>
</reference>
<dbReference type="NCBIfam" id="TIGR00912">
    <property type="entry name" value="2A0309"/>
    <property type="match status" value="1"/>
</dbReference>
<feature type="transmembrane region" description="Helical" evidence="8">
    <location>
        <begin position="83"/>
        <end position="102"/>
    </location>
</feature>
<feature type="transmembrane region" description="Helical" evidence="8">
    <location>
        <begin position="305"/>
        <end position="322"/>
    </location>
</feature>